<feature type="region of interest" description="Disordered" evidence="30">
    <location>
        <begin position="491"/>
        <end position="534"/>
    </location>
</feature>
<evidence type="ECO:0000256" key="9">
    <source>
        <dbReference type="ARBA" id="ARBA00022553"/>
    </source>
</evidence>
<evidence type="ECO:0000256" key="12">
    <source>
        <dbReference type="ARBA" id="ARBA00022741"/>
    </source>
</evidence>
<keyword evidence="11" id="KW-0677">Repeat</keyword>
<evidence type="ECO:0000256" key="17">
    <source>
        <dbReference type="ARBA" id="ARBA00023034"/>
    </source>
</evidence>
<organism evidence="34 35">
    <name type="scientific">Pleurodeles waltl</name>
    <name type="common">Iberian ribbed newt</name>
    <dbReference type="NCBI Taxonomy" id="8319"/>
    <lineage>
        <taxon>Eukaryota</taxon>
        <taxon>Metazoa</taxon>
        <taxon>Chordata</taxon>
        <taxon>Craniata</taxon>
        <taxon>Vertebrata</taxon>
        <taxon>Euteleostomi</taxon>
        <taxon>Amphibia</taxon>
        <taxon>Batrachia</taxon>
        <taxon>Caudata</taxon>
        <taxon>Salamandroidea</taxon>
        <taxon>Salamandridae</taxon>
        <taxon>Pleurodelinae</taxon>
        <taxon>Pleurodeles</taxon>
    </lineage>
</organism>
<evidence type="ECO:0000256" key="3">
    <source>
        <dbReference type="ARBA" id="ARBA00004554"/>
    </source>
</evidence>
<feature type="transmembrane region" description="Helical" evidence="31">
    <location>
        <begin position="208"/>
        <end position="233"/>
    </location>
</feature>
<feature type="transmembrane region" description="Helical" evidence="31">
    <location>
        <begin position="281"/>
        <end position="308"/>
    </location>
</feature>
<keyword evidence="17" id="KW-0333">Golgi apparatus</keyword>
<evidence type="ECO:0000256" key="2">
    <source>
        <dbReference type="ARBA" id="ARBA00004463"/>
    </source>
</evidence>
<dbReference type="GO" id="GO:0005796">
    <property type="term" value="C:Golgi lumen"/>
    <property type="evidence" value="ECO:0007669"/>
    <property type="project" value="UniProtKB-SubCell"/>
</dbReference>
<feature type="domain" description="ABC transmembrane type-1" evidence="33">
    <location>
        <begin position="848"/>
        <end position="1146"/>
    </location>
</feature>
<evidence type="ECO:0000256" key="26">
    <source>
        <dbReference type="ARBA" id="ARBA00052708"/>
    </source>
</evidence>
<evidence type="ECO:0000256" key="15">
    <source>
        <dbReference type="ARBA" id="ARBA00022967"/>
    </source>
</evidence>
<keyword evidence="10 31" id="KW-0812">Transmembrane</keyword>
<keyword evidence="13" id="KW-0967">Endosome</keyword>
<dbReference type="GO" id="GO:0016324">
    <property type="term" value="C:apical plasma membrane"/>
    <property type="evidence" value="ECO:0007669"/>
    <property type="project" value="UniProtKB-SubCell"/>
</dbReference>
<accession>A0AAV7KVH7</accession>
<feature type="transmembrane region" description="Helical" evidence="31">
    <location>
        <begin position="314"/>
        <end position="334"/>
    </location>
</feature>
<dbReference type="SUPFAM" id="SSF90123">
    <property type="entry name" value="ABC transporter transmembrane region"/>
    <property type="match status" value="2"/>
</dbReference>
<evidence type="ECO:0000313" key="35">
    <source>
        <dbReference type="Proteomes" id="UP001066276"/>
    </source>
</evidence>
<evidence type="ECO:0000256" key="14">
    <source>
        <dbReference type="ARBA" id="ARBA00022840"/>
    </source>
</evidence>
<dbReference type="SMART" id="SM00382">
    <property type="entry name" value="AAA"/>
    <property type="match status" value="2"/>
</dbReference>
<keyword evidence="35" id="KW-1185">Reference proteome</keyword>
<name>A0AAV7KVH7_PLEWA</name>
<dbReference type="InterPro" id="IPR003439">
    <property type="entry name" value="ABC_transporter-like_ATP-bd"/>
</dbReference>
<evidence type="ECO:0000256" key="27">
    <source>
        <dbReference type="ARBA" id="ARBA00052963"/>
    </source>
</evidence>
<dbReference type="EMBL" id="JANPWB010000016">
    <property type="protein sequence ID" value="KAJ1083486.1"/>
    <property type="molecule type" value="Genomic_DNA"/>
</dbReference>
<evidence type="ECO:0000256" key="10">
    <source>
        <dbReference type="ARBA" id="ARBA00022692"/>
    </source>
</evidence>
<comment type="caution">
    <text evidence="34">The sequence shown here is derived from an EMBL/GenBank/DDBJ whole genome shotgun (WGS) entry which is preliminary data.</text>
</comment>
<evidence type="ECO:0000256" key="25">
    <source>
        <dbReference type="ARBA" id="ARBA00052576"/>
    </source>
</evidence>
<comment type="similarity">
    <text evidence="5">Belongs to the ABC transporter superfamily. ABCC family. Conjugate transporter (TC 3.A.1.208) subfamily.</text>
</comment>
<feature type="compositionally biased region" description="Polar residues" evidence="30">
    <location>
        <begin position="512"/>
        <end position="528"/>
    </location>
</feature>
<comment type="catalytic activity">
    <reaction evidence="23">
        <text>N-acetyl-L-aspartyl-L-glutamate(in) + ATP + H2O = N-acetyl-L-aspartyl-L-glutamate(out) + ADP + phosphate + H(+)</text>
        <dbReference type="Rhea" id="RHEA:66728"/>
        <dbReference type="ChEBI" id="CHEBI:15377"/>
        <dbReference type="ChEBI" id="CHEBI:15378"/>
        <dbReference type="ChEBI" id="CHEBI:30616"/>
        <dbReference type="ChEBI" id="CHEBI:43474"/>
        <dbReference type="ChEBI" id="CHEBI:76931"/>
        <dbReference type="ChEBI" id="CHEBI:456216"/>
    </reaction>
    <physiologicalReaction direction="left-to-right" evidence="23">
        <dbReference type="Rhea" id="RHEA:66729"/>
    </physiologicalReaction>
</comment>
<dbReference type="InterPro" id="IPR036640">
    <property type="entry name" value="ABC1_TM_sf"/>
</dbReference>
<keyword evidence="16 31" id="KW-1133">Transmembrane helix</keyword>
<evidence type="ECO:0000256" key="29">
    <source>
        <dbReference type="ARBA" id="ARBA00082793"/>
    </source>
</evidence>
<keyword evidence="14" id="KW-0067">ATP-binding</keyword>
<dbReference type="Gene3D" id="3.40.50.300">
    <property type="entry name" value="P-loop containing nucleotide triphosphate hydrolases"/>
    <property type="match status" value="2"/>
</dbReference>
<feature type="transmembrane region" description="Helical" evidence="31">
    <location>
        <begin position="170"/>
        <end position="196"/>
    </location>
</feature>
<dbReference type="PROSITE" id="PS00211">
    <property type="entry name" value="ABC_TRANSPORTER_1"/>
    <property type="match status" value="2"/>
</dbReference>
<keyword evidence="18 31" id="KW-0472">Membrane</keyword>
<evidence type="ECO:0000256" key="5">
    <source>
        <dbReference type="ARBA" id="ARBA00009726"/>
    </source>
</evidence>
<protein>
    <recommendedName>
        <fullName evidence="28">ATP-binding cassette sub-family C member 5</fullName>
        <ecNumber evidence="6">7.6.2.2</ecNumber>
    </recommendedName>
    <alternativeName>
        <fullName evidence="29">Multidrug resistance-associated protein 5</fullName>
    </alternativeName>
</protein>
<comment type="catalytic activity">
    <reaction evidence="25">
        <text>N-acetyl-L-aspartyl-L-glutamyl-L-glutamate(in) + ATP + H2O = N-acetyl-L-aspartyl-L-glutamyl-L-glutamate(out) + ADP + phosphate + H(+)</text>
        <dbReference type="Rhea" id="RHEA:66732"/>
        <dbReference type="ChEBI" id="CHEBI:15377"/>
        <dbReference type="ChEBI" id="CHEBI:15378"/>
        <dbReference type="ChEBI" id="CHEBI:30616"/>
        <dbReference type="ChEBI" id="CHEBI:43474"/>
        <dbReference type="ChEBI" id="CHEBI:76935"/>
        <dbReference type="ChEBI" id="CHEBI:456216"/>
    </reaction>
    <physiologicalReaction direction="left-to-right" evidence="25">
        <dbReference type="Rhea" id="RHEA:66733"/>
    </physiologicalReaction>
</comment>
<sequence length="1423" mass="158089">MSMNDEVQFSKNDGSLDPEKRGNSRNNISGLSYKNTTETDGPWYLETSGLEASTPETLESYARHHSFYEKYHSSLQTLIPVRRKPKPASLNPIDDAGLFSFTTFSWITYLMIKGYKKHLTAEDMPPLSCYDSSDVNAKRLKAFWDEEVKKEGPAKASLGRAVLKFQRTRLLMDLVATILCVMCSALGPAVIIRSILQYNESESNDIAYGIGLCLALYFTELGKSLFFSLSWAINYRTATRLKVAISTVAFEKLITFKTLTHISVGEVINLLSNDGHRLFEAALFCPLAFGTPVLLLICTTFSCIILGPTALIGVAAYFIFLPVQMLMAKLTLVFRRKAIDVTDRRVRTMNEVLTCIKLIKMYAWEKSFAKTVQGMRKSEKKILEMAGYVQSVNSAVIPVVVTLATVLTFVVHTLLKQELTPSTAFTVIAVFNVMRFTIAILPFSVKAAAEANVSLSRLKKILVRQNPPSYVKEDAGSQSALQLNNATLSWENMDEDGHTGSTNGRVVHENGINGTASLKNPDSASQSEPAGGGNNFPSTILHNITFKVQKGKLLGICGNVGSGKSSIISALLGQMHLQNGAVYVNGTLAYVSQQAWIFHGNVKENILFGKEFDKKRYREAIRVCSLEADLASLPYGDMTEIGERGLNLSGGQKQRISMARAVYADKDIYLLDDPLSAVDAHVGKHIFEECIKRKLKGKTVVLVTHQLQYLEFCDKVILLEDGRISEKGTHKELMTTNGRYTHLIQNFNMAQSQEVKDHSVKHGTPLEIISDEVNSPAPTQNGIANPAFDMSDESNGKKIVGADPDKGDETAFENQLVLKEEMQEGSVSAQTYHHYIKAAGGYIVAIPVILLFMLMIGISVFSNWWLSYWIEQGAGRNCSTSSNETSAPVCNPQSITENPNLSFYQLIYGMTIVGMIVFSVIKGYAFTKATLKASSNLHDSVFYKILQSPMSFFDTTPTGRLMNRFSKDMDEVDVRLPFQAENFLQQMFLVLFTIVVVSVVFPYLLIALAILAVVFFFLLKVSQKSVSEIKRIENISRSPWFSHITSTVLGLSTIHAYDKKQEYINQFKLLNDDNSCHYLLFNCAMRWLSLRTEFLVNLVTVTVALFVVLTPPSTVSTSSKGLALSYTVQFAGLLQICVRMATETESRFTSVEQILEYILTCVPEASNRVNTVQALKDWPNKGEISFKDYQMRYRENTPVVLKGLNVNIHAQESIGIVGRTGSGKSSLGVSLFRLVEPISGTIFIDGVDICTLSLEDLRSKLSIIPQDPVLFVGTVRYNLDPFDNYSDEQIWQALERTFMKTTISQLSEKLQAEVVENGENFSVGQRQLLCMARAILRNSKIILLDEATASIDSETDNLIQLTIREAFKDCTVLTIAHRINTVLECDRILVMDNGQVAEFGRPADLVQKSDSAFAALLAATGNN</sequence>
<dbReference type="CDD" id="cd03250">
    <property type="entry name" value="ABCC_MRP_domain1"/>
    <property type="match status" value="1"/>
</dbReference>
<feature type="compositionally biased region" description="Polar residues" evidence="30">
    <location>
        <begin position="24"/>
        <end position="34"/>
    </location>
</feature>
<dbReference type="GO" id="GO:0016323">
    <property type="term" value="C:basolateral plasma membrane"/>
    <property type="evidence" value="ECO:0007669"/>
    <property type="project" value="UniProtKB-SubCell"/>
</dbReference>
<feature type="transmembrane region" description="Helical" evidence="31">
    <location>
        <begin position="385"/>
        <end position="411"/>
    </location>
</feature>
<evidence type="ECO:0000256" key="19">
    <source>
        <dbReference type="ARBA" id="ARBA00023180"/>
    </source>
</evidence>
<feature type="transmembrane region" description="Helical" evidence="31">
    <location>
        <begin position="906"/>
        <end position="925"/>
    </location>
</feature>
<dbReference type="Pfam" id="PF00664">
    <property type="entry name" value="ABC_membrane"/>
    <property type="match status" value="2"/>
</dbReference>
<evidence type="ECO:0000256" key="4">
    <source>
        <dbReference type="ARBA" id="ARBA00004608"/>
    </source>
</evidence>
<comment type="subcellular location">
    <subcellularLocation>
        <location evidence="1">Apical cell membrane</location>
        <topology evidence="1">Multi-pass membrane protein</topology>
    </subcellularLocation>
    <subcellularLocation>
        <location evidence="3">Basolateral cell membrane</location>
        <topology evidence="3">Multi-pass membrane protein</topology>
    </subcellularLocation>
    <subcellularLocation>
        <location evidence="2">Cytoplasmic granule</location>
    </subcellularLocation>
    <subcellularLocation>
        <location evidence="4">Endosome membrane</location>
    </subcellularLocation>
    <subcellularLocation>
        <location evidence="20">Golgi apparatus lumen</location>
    </subcellularLocation>
</comment>
<feature type="transmembrane region" description="Helical" evidence="31">
    <location>
        <begin position="988"/>
        <end position="1019"/>
    </location>
</feature>
<dbReference type="CDD" id="cd18592">
    <property type="entry name" value="ABC_6TM_MRP5_8_9_D1"/>
    <property type="match status" value="1"/>
</dbReference>
<feature type="domain" description="ABC transmembrane type-1" evidence="33">
    <location>
        <begin position="174"/>
        <end position="450"/>
    </location>
</feature>
<evidence type="ECO:0000259" key="33">
    <source>
        <dbReference type="PROSITE" id="PS50929"/>
    </source>
</evidence>
<comment type="catalytic activity">
    <reaction evidence="21">
        <text>ATP + H2O + xenobioticSide 1 = ADP + phosphate + xenobioticSide 2.</text>
        <dbReference type="EC" id="7.6.2.2"/>
    </reaction>
</comment>
<dbReference type="PANTHER" id="PTHR24223">
    <property type="entry name" value="ATP-BINDING CASSETTE SUB-FAMILY C"/>
    <property type="match status" value="1"/>
</dbReference>
<feature type="domain" description="ABC transporter" evidence="32">
    <location>
        <begin position="1184"/>
        <end position="1418"/>
    </location>
</feature>
<dbReference type="InterPro" id="IPR050173">
    <property type="entry name" value="ABC_transporter_C-like"/>
</dbReference>
<evidence type="ECO:0000256" key="31">
    <source>
        <dbReference type="SAM" id="Phobius"/>
    </source>
</evidence>
<evidence type="ECO:0000256" key="28">
    <source>
        <dbReference type="ARBA" id="ARBA00069159"/>
    </source>
</evidence>
<dbReference type="PROSITE" id="PS50929">
    <property type="entry name" value="ABC_TM1F"/>
    <property type="match status" value="2"/>
</dbReference>
<comment type="catalytic activity">
    <reaction evidence="27">
        <text>3',5'-cyclic GMP(in) + ATP + H2O = 3',5'-cyclic GMP(out) + ADP + phosphate + H(+)</text>
        <dbReference type="Rhea" id="RHEA:66188"/>
        <dbReference type="ChEBI" id="CHEBI:15377"/>
        <dbReference type="ChEBI" id="CHEBI:15378"/>
        <dbReference type="ChEBI" id="CHEBI:30616"/>
        <dbReference type="ChEBI" id="CHEBI:43474"/>
        <dbReference type="ChEBI" id="CHEBI:57746"/>
        <dbReference type="ChEBI" id="CHEBI:456216"/>
    </reaction>
    <physiologicalReaction direction="left-to-right" evidence="27">
        <dbReference type="Rhea" id="RHEA:66189"/>
    </physiologicalReaction>
</comment>
<dbReference type="GO" id="GO:0008559">
    <property type="term" value="F:ABC-type xenobiotic transporter activity"/>
    <property type="evidence" value="ECO:0007669"/>
    <property type="project" value="UniProtKB-EC"/>
</dbReference>
<evidence type="ECO:0000313" key="34">
    <source>
        <dbReference type="EMBL" id="KAJ1083486.1"/>
    </source>
</evidence>
<evidence type="ECO:0000256" key="16">
    <source>
        <dbReference type="ARBA" id="ARBA00022989"/>
    </source>
</evidence>
<evidence type="ECO:0000256" key="20">
    <source>
        <dbReference type="ARBA" id="ARBA00023769"/>
    </source>
</evidence>
<evidence type="ECO:0000256" key="7">
    <source>
        <dbReference type="ARBA" id="ARBA00022448"/>
    </source>
</evidence>
<comment type="catalytic activity">
    <reaction evidence="24">
        <text>3',5'-cyclic AMP(in) + ATP + H2O = 3',5'-cyclic AMP(out) + ADP + phosphate + H(+)</text>
        <dbReference type="Rhea" id="RHEA:66184"/>
        <dbReference type="ChEBI" id="CHEBI:15377"/>
        <dbReference type="ChEBI" id="CHEBI:15378"/>
        <dbReference type="ChEBI" id="CHEBI:30616"/>
        <dbReference type="ChEBI" id="CHEBI:43474"/>
        <dbReference type="ChEBI" id="CHEBI:58165"/>
        <dbReference type="ChEBI" id="CHEBI:456216"/>
    </reaction>
    <physiologicalReaction direction="left-to-right" evidence="24">
        <dbReference type="Rhea" id="RHEA:66185"/>
    </physiologicalReaction>
</comment>
<dbReference type="FunFam" id="3.40.50.300:FF:000605">
    <property type="entry name" value="multidrug resistance-associated protein 5 isoform X1"/>
    <property type="match status" value="1"/>
</dbReference>
<evidence type="ECO:0000256" key="21">
    <source>
        <dbReference type="ARBA" id="ARBA00034018"/>
    </source>
</evidence>
<evidence type="ECO:0000256" key="1">
    <source>
        <dbReference type="ARBA" id="ARBA00004424"/>
    </source>
</evidence>
<feature type="transmembrane region" description="Helical" evidence="31">
    <location>
        <begin position="423"/>
        <end position="449"/>
    </location>
</feature>
<keyword evidence="9" id="KW-0597">Phosphoprotein</keyword>
<evidence type="ECO:0000256" key="18">
    <source>
        <dbReference type="ARBA" id="ARBA00023136"/>
    </source>
</evidence>
<dbReference type="InterPro" id="IPR017871">
    <property type="entry name" value="ABC_transporter-like_CS"/>
</dbReference>
<dbReference type="FunFam" id="3.40.50.300:FF:000074">
    <property type="entry name" value="Multidrug resistance-associated protein 5 isoform 1"/>
    <property type="match status" value="1"/>
</dbReference>
<dbReference type="GO" id="GO:0010008">
    <property type="term" value="C:endosome membrane"/>
    <property type="evidence" value="ECO:0007669"/>
    <property type="project" value="UniProtKB-SubCell"/>
</dbReference>
<evidence type="ECO:0000256" key="23">
    <source>
        <dbReference type="ARBA" id="ARBA00050745"/>
    </source>
</evidence>
<evidence type="ECO:0000256" key="30">
    <source>
        <dbReference type="SAM" id="MobiDB-lite"/>
    </source>
</evidence>
<evidence type="ECO:0000256" key="8">
    <source>
        <dbReference type="ARBA" id="ARBA00022475"/>
    </source>
</evidence>
<evidence type="ECO:0000256" key="6">
    <source>
        <dbReference type="ARBA" id="ARBA00012191"/>
    </source>
</evidence>
<evidence type="ECO:0000256" key="13">
    <source>
        <dbReference type="ARBA" id="ARBA00022753"/>
    </source>
</evidence>
<feature type="transmembrane region" description="Helical" evidence="31">
    <location>
        <begin position="842"/>
        <end position="866"/>
    </location>
</feature>
<feature type="transmembrane region" description="Helical" evidence="31">
    <location>
        <begin position="1039"/>
        <end position="1057"/>
    </location>
</feature>
<dbReference type="Pfam" id="PF00005">
    <property type="entry name" value="ABC_tran"/>
    <property type="match status" value="2"/>
</dbReference>
<proteinExistence type="inferred from homology"/>
<keyword evidence="15" id="KW-1278">Translocase</keyword>
<dbReference type="PROSITE" id="PS50893">
    <property type="entry name" value="ABC_TRANSPORTER_2"/>
    <property type="match status" value="2"/>
</dbReference>
<dbReference type="SUPFAM" id="SSF52540">
    <property type="entry name" value="P-loop containing nucleoside triphosphate hydrolases"/>
    <property type="match status" value="2"/>
</dbReference>
<dbReference type="Gene3D" id="1.20.1560.10">
    <property type="entry name" value="ABC transporter type 1, transmembrane domain"/>
    <property type="match status" value="2"/>
</dbReference>
<evidence type="ECO:0000259" key="32">
    <source>
        <dbReference type="PROSITE" id="PS50893"/>
    </source>
</evidence>
<dbReference type="InterPro" id="IPR011527">
    <property type="entry name" value="ABC1_TM_dom"/>
</dbReference>
<feature type="domain" description="ABC transporter" evidence="32">
    <location>
        <begin position="518"/>
        <end position="746"/>
    </location>
</feature>
<feature type="transmembrane region" description="Helical" evidence="31">
    <location>
        <begin position="1094"/>
        <end position="1111"/>
    </location>
</feature>
<dbReference type="Proteomes" id="UP001066276">
    <property type="component" value="Chromosome 12"/>
</dbReference>
<evidence type="ECO:0000256" key="11">
    <source>
        <dbReference type="ARBA" id="ARBA00022737"/>
    </source>
</evidence>
<dbReference type="GO" id="GO:0016887">
    <property type="term" value="F:ATP hydrolysis activity"/>
    <property type="evidence" value="ECO:0007669"/>
    <property type="project" value="InterPro"/>
</dbReference>
<gene>
    <name evidence="34" type="ORF">NDU88_003645</name>
</gene>
<dbReference type="InterPro" id="IPR027417">
    <property type="entry name" value="P-loop_NTPase"/>
</dbReference>
<dbReference type="GO" id="GO:0005524">
    <property type="term" value="F:ATP binding"/>
    <property type="evidence" value="ECO:0007669"/>
    <property type="project" value="UniProtKB-KW"/>
</dbReference>
<evidence type="ECO:0000256" key="24">
    <source>
        <dbReference type="ARBA" id="ARBA00051604"/>
    </source>
</evidence>
<keyword evidence="12" id="KW-0547">Nucleotide-binding</keyword>
<dbReference type="EC" id="7.6.2.2" evidence="6"/>
<dbReference type="PANTHER" id="PTHR24223:SF10">
    <property type="entry name" value="ATP-BINDING CASSETTE SUB-FAMILY C MEMBER 12"/>
    <property type="match status" value="1"/>
</dbReference>
<comment type="catalytic activity">
    <reaction evidence="22">
        <text>(2S)-2-[5-amino-1-(beta-D-ribosyl)imidazole-4-carboxamido]succinate(in) + ATP + H2O = (2S)-2-[5-amino-1-(beta-D-ribosyl)imidazole-4-carboxamido]succinate(out) + ADP + phosphate + H(+)</text>
        <dbReference type="Rhea" id="RHEA:66752"/>
        <dbReference type="ChEBI" id="CHEBI:15377"/>
        <dbReference type="ChEBI" id="CHEBI:15378"/>
        <dbReference type="ChEBI" id="CHEBI:30616"/>
        <dbReference type="ChEBI" id="CHEBI:43474"/>
        <dbReference type="ChEBI" id="CHEBI:167466"/>
        <dbReference type="ChEBI" id="CHEBI:456216"/>
    </reaction>
    <physiologicalReaction direction="left-to-right" evidence="22">
        <dbReference type="Rhea" id="RHEA:66753"/>
    </physiologicalReaction>
</comment>
<keyword evidence="7" id="KW-0813">Transport</keyword>
<dbReference type="InterPro" id="IPR003593">
    <property type="entry name" value="AAA+_ATPase"/>
</dbReference>
<dbReference type="CDD" id="cd03244">
    <property type="entry name" value="ABCC_MRP_domain2"/>
    <property type="match status" value="1"/>
</dbReference>
<comment type="catalytic activity">
    <reaction evidence="26">
        <text>N-acetyl-L-aspartate(in) + ATP + H2O = N-acetyl-L-aspartate(out) + ADP + phosphate + H(+)</text>
        <dbReference type="Rhea" id="RHEA:66744"/>
        <dbReference type="ChEBI" id="CHEBI:15377"/>
        <dbReference type="ChEBI" id="CHEBI:15378"/>
        <dbReference type="ChEBI" id="CHEBI:16953"/>
        <dbReference type="ChEBI" id="CHEBI:30616"/>
        <dbReference type="ChEBI" id="CHEBI:43474"/>
        <dbReference type="ChEBI" id="CHEBI:456216"/>
    </reaction>
    <physiologicalReaction direction="left-to-right" evidence="26">
        <dbReference type="Rhea" id="RHEA:66745"/>
    </physiologicalReaction>
</comment>
<keyword evidence="19" id="KW-0325">Glycoprotein</keyword>
<dbReference type="CDD" id="cd18599">
    <property type="entry name" value="ABC_6TM_MRP5_8_9_D2"/>
    <property type="match status" value="1"/>
</dbReference>
<keyword evidence="8" id="KW-1003">Cell membrane</keyword>
<dbReference type="FunFam" id="1.20.1560.10:FF:000012">
    <property type="entry name" value="ATP binding cassette subfamily C member 5"/>
    <property type="match status" value="1"/>
</dbReference>
<dbReference type="FunFam" id="1.20.1560.10:FF:000015">
    <property type="entry name" value="multidrug resistance-associated protein 5 isoform X1"/>
    <property type="match status" value="1"/>
</dbReference>
<feature type="compositionally biased region" description="Polar residues" evidence="30">
    <location>
        <begin position="1"/>
        <end position="13"/>
    </location>
</feature>
<feature type="region of interest" description="Disordered" evidence="30">
    <location>
        <begin position="1"/>
        <end position="34"/>
    </location>
</feature>
<evidence type="ECO:0000256" key="22">
    <source>
        <dbReference type="ARBA" id="ARBA00050661"/>
    </source>
</evidence>
<reference evidence="34" key="1">
    <citation type="journal article" date="2022" name="bioRxiv">
        <title>Sequencing and chromosome-scale assembly of the giantPleurodeles waltlgenome.</title>
        <authorList>
            <person name="Brown T."/>
            <person name="Elewa A."/>
            <person name="Iarovenko S."/>
            <person name="Subramanian E."/>
            <person name="Araus A.J."/>
            <person name="Petzold A."/>
            <person name="Susuki M."/>
            <person name="Suzuki K.-i.T."/>
            <person name="Hayashi T."/>
            <person name="Toyoda A."/>
            <person name="Oliveira C."/>
            <person name="Osipova E."/>
            <person name="Leigh N.D."/>
            <person name="Simon A."/>
            <person name="Yun M.H."/>
        </authorList>
    </citation>
    <scope>NUCLEOTIDE SEQUENCE</scope>
    <source>
        <strain evidence="34">20211129_DDA</strain>
        <tissue evidence="34">Liver</tissue>
    </source>
</reference>